<keyword evidence="7 12" id="KW-0798">TonB box</keyword>
<evidence type="ECO:0000256" key="3">
    <source>
        <dbReference type="ARBA" id="ARBA00022448"/>
    </source>
</evidence>
<dbReference type="OrthoDB" id="9760620at2"/>
<sequence length="758" mass="86689">MAFIKNIRHSILIALAGSVFSITALANDEEDENYSDILDLSLKDLLSLKVTAASKFSQKISEASSVISVFKNEQIHQYGWTVINDVLYSQPGFGPSQDYDRPTVATRGNFDSWSNNHILHLVDGVPFNDNLYGSAYTWLMPLFTTNTLEVIRGPGSALYGSNATNGVVQMNTFNAEDLHGESFAKISFGDSNTRRVEVMSGINSGSYDFIMAFSTHETDGNSYLSFDGSDRLATLSDPVTGRPRSQQFFNRDKRRDSYLWAKLSINDNWNIQYHHQEWDFDTGHGWVFWIPDLDEEMNEYRNIMSVKYSGKISDQVSQEYVLRYQKHNITWNQRYYPNGAFENFYPTGMWEYLDTDAEDIFIRTQWTYFQPDSNVVWLAGIEGDRFSYDGDNEHFSNINIDSALAEPFPGNMNNPLGPWLHFIIDEPVINTAVYGQYTNNAFISDQLSLTLGVRWDRLSVHYQDINDNNIRKHRDFSRASPKFALVYVVDDTLSYKLLAGEAFRTPTPTEMAGAHTFSLASNIGELEPELLTTYELETNLSIDDNHLFRGNLFWTKFENQIAFSTVNFNLSTNVYSTENAGIELEFIGNSTNMSWFANISYTERLDETILAFFIDETDPDSVPIPEFTQHADDLKWEPGVKINAGLTYQVGKFDLALTTHYHGEVERRDNEIGNPGGVLPLGVTVPLNYNLDDHRPTTVDSWITFDLKTNYQINENINIGIHVKNLFEEKARLVKTGPFPFDYQINDRQVNFYLQSRF</sequence>
<dbReference type="InterPro" id="IPR036942">
    <property type="entry name" value="Beta-barrel_TonB_sf"/>
</dbReference>
<evidence type="ECO:0000256" key="13">
    <source>
        <dbReference type="SAM" id="SignalP"/>
    </source>
</evidence>
<evidence type="ECO:0000256" key="4">
    <source>
        <dbReference type="ARBA" id="ARBA00022452"/>
    </source>
</evidence>
<dbReference type="EMBL" id="VIKS01000012">
    <property type="protein sequence ID" value="TQV85403.1"/>
    <property type="molecule type" value="Genomic_DNA"/>
</dbReference>
<feature type="domain" description="TonB-dependent receptor-like beta-barrel" evidence="14">
    <location>
        <begin position="217"/>
        <end position="726"/>
    </location>
</feature>
<evidence type="ECO:0000256" key="12">
    <source>
        <dbReference type="RuleBase" id="RU003357"/>
    </source>
</evidence>
<evidence type="ECO:0000256" key="11">
    <source>
        <dbReference type="PROSITE-ProRule" id="PRU01360"/>
    </source>
</evidence>
<comment type="subcellular location">
    <subcellularLocation>
        <location evidence="1 11">Cell outer membrane</location>
        <topology evidence="1 11">Multi-pass membrane protein</topology>
    </subcellularLocation>
</comment>
<evidence type="ECO:0000256" key="10">
    <source>
        <dbReference type="ARBA" id="ARBA00023237"/>
    </source>
</evidence>
<proteinExistence type="inferred from homology"/>
<dbReference type="InterPro" id="IPR037066">
    <property type="entry name" value="Plug_dom_sf"/>
</dbReference>
<dbReference type="Gene3D" id="2.170.130.10">
    <property type="entry name" value="TonB-dependent receptor, plug domain"/>
    <property type="match status" value="1"/>
</dbReference>
<evidence type="ECO:0000256" key="8">
    <source>
        <dbReference type="ARBA" id="ARBA00023136"/>
    </source>
</evidence>
<evidence type="ECO:0000259" key="15">
    <source>
        <dbReference type="Pfam" id="PF07715"/>
    </source>
</evidence>
<organism evidence="16 17">
    <name type="scientific">Aliikangiella coralliicola</name>
    <dbReference type="NCBI Taxonomy" id="2592383"/>
    <lineage>
        <taxon>Bacteria</taxon>
        <taxon>Pseudomonadati</taxon>
        <taxon>Pseudomonadota</taxon>
        <taxon>Gammaproteobacteria</taxon>
        <taxon>Oceanospirillales</taxon>
        <taxon>Pleioneaceae</taxon>
        <taxon>Aliikangiella</taxon>
    </lineage>
</organism>
<reference evidence="16 17" key="1">
    <citation type="submission" date="2019-07" db="EMBL/GenBank/DDBJ databases">
        <title>Draft genome for Aliikangiella sp. M105.</title>
        <authorList>
            <person name="Wang G."/>
        </authorList>
    </citation>
    <scope>NUCLEOTIDE SEQUENCE [LARGE SCALE GENOMIC DNA]</scope>
    <source>
        <strain evidence="16 17">M105</strain>
    </source>
</reference>
<keyword evidence="5 11" id="KW-0812">Transmembrane</keyword>
<keyword evidence="10 11" id="KW-0998">Cell outer membrane</keyword>
<evidence type="ECO:0000256" key="7">
    <source>
        <dbReference type="ARBA" id="ARBA00023077"/>
    </source>
</evidence>
<dbReference type="InterPro" id="IPR000531">
    <property type="entry name" value="Beta-barrel_TonB"/>
</dbReference>
<feature type="signal peptide" evidence="13">
    <location>
        <begin position="1"/>
        <end position="26"/>
    </location>
</feature>
<evidence type="ECO:0000313" key="16">
    <source>
        <dbReference type="EMBL" id="TQV85403.1"/>
    </source>
</evidence>
<dbReference type="GO" id="GO:0015344">
    <property type="term" value="F:siderophore uptake transmembrane transporter activity"/>
    <property type="evidence" value="ECO:0007669"/>
    <property type="project" value="TreeGrafter"/>
</dbReference>
<evidence type="ECO:0000256" key="1">
    <source>
        <dbReference type="ARBA" id="ARBA00004571"/>
    </source>
</evidence>
<dbReference type="Pfam" id="PF07715">
    <property type="entry name" value="Plug"/>
    <property type="match status" value="1"/>
</dbReference>
<feature type="chain" id="PRO_5021811367" evidence="13">
    <location>
        <begin position="27"/>
        <end position="758"/>
    </location>
</feature>
<evidence type="ECO:0000256" key="2">
    <source>
        <dbReference type="ARBA" id="ARBA00008143"/>
    </source>
</evidence>
<feature type="domain" description="TonB-dependent receptor plug" evidence="15">
    <location>
        <begin position="61"/>
        <end position="167"/>
    </location>
</feature>
<dbReference type="SUPFAM" id="SSF56935">
    <property type="entry name" value="Porins"/>
    <property type="match status" value="1"/>
</dbReference>
<protein>
    <submittedName>
        <fullName evidence="16">TonB-dependent receptor</fullName>
    </submittedName>
</protein>
<dbReference type="RefSeq" id="WP_142933080.1">
    <property type="nucleotide sequence ID" value="NZ_ML660168.1"/>
</dbReference>
<keyword evidence="3 11" id="KW-0813">Transport</keyword>
<gene>
    <name evidence="16" type="ORF">FLL46_19755</name>
</gene>
<dbReference type="Pfam" id="PF00593">
    <property type="entry name" value="TonB_dep_Rec_b-barrel"/>
    <property type="match status" value="1"/>
</dbReference>
<keyword evidence="9 16" id="KW-0675">Receptor</keyword>
<dbReference type="PANTHER" id="PTHR30069">
    <property type="entry name" value="TONB-DEPENDENT OUTER MEMBRANE RECEPTOR"/>
    <property type="match status" value="1"/>
</dbReference>
<keyword evidence="4 11" id="KW-1134">Transmembrane beta strand</keyword>
<dbReference type="GO" id="GO:0009279">
    <property type="term" value="C:cell outer membrane"/>
    <property type="evidence" value="ECO:0007669"/>
    <property type="project" value="UniProtKB-SubCell"/>
</dbReference>
<keyword evidence="17" id="KW-1185">Reference proteome</keyword>
<dbReference type="InterPro" id="IPR039426">
    <property type="entry name" value="TonB-dep_rcpt-like"/>
</dbReference>
<evidence type="ECO:0000256" key="6">
    <source>
        <dbReference type="ARBA" id="ARBA00022729"/>
    </source>
</evidence>
<evidence type="ECO:0000256" key="5">
    <source>
        <dbReference type="ARBA" id="ARBA00022692"/>
    </source>
</evidence>
<comment type="caution">
    <text evidence="16">The sequence shown here is derived from an EMBL/GenBank/DDBJ whole genome shotgun (WGS) entry which is preliminary data.</text>
</comment>
<keyword evidence="6 13" id="KW-0732">Signal</keyword>
<evidence type="ECO:0000259" key="14">
    <source>
        <dbReference type="Pfam" id="PF00593"/>
    </source>
</evidence>
<accession>A0A545U7M4</accession>
<dbReference type="PANTHER" id="PTHR30069:SF29">
    <property type="entry name" value="HEMOGLOBIN AND HEMOGLOBIN-HAPTOGLOBIN-BINDING PROTEIN 1-RELATED"/>
    <property type="match status" value="1"/>
</dbReference>
<keyword evidence="8 11" id="KW-0472">Membrane</keyword>
<comment type="similarity">
    <text evidence="2">Belongs to the TonB-dependent receptor family. Hemoglobin/haptoglobin binding protein subfamily.</text>
</comment>
<dbReference type="InterPro" id="IPR012910">
    <property type="entry name" value="Plug_dom"/>
</dbReference>
<dbReference type="Gene3D" id="2.40.170.20">
    <property type="entry name" value="TonB-dependent receptor, beta-barrel domain"/>
    <property type="match status" value="1"/>
</dbReference>
<evidence type="ECO:0000313" key="17">
    <source>
        <dbReference type="Proteomes" id="UP000315439"/>
    </source>
</evidence>
<dbReference type="AlphaFoldDB" id="A0A545U7M4"/>
<name>A0A545U7M4_9GAMM</name>
<dbReference type="PROSITE" id="PS52016">
    <property type="entry name" value="TONB_DEPENDENT_REC_3"/>
    <property type="match status" value="1"/>
</dbReference>
<dbReference type="Proteomes" id="UP000315439">
    <property type="component" value="Unassembled WGS sequence"/>
</dbReference>
<dbReference type="GO" id="GO:0044718">
    <property type="term" value="P:siderophore transmembrane transport"/>
    <property type="evidence" value="ECO:0007669"/>
    <property type="project" value="TreeGrafter"/>
</dbReference>
<evidence type="ECO:0000256" key="9">
    <source>
        <dbReference type="ARBA" id="ARBA00023170"/>
    </source>
</evidence>